<evidence type="ECO:0000313" key="2">
    <source>
        <dbReference type="WBParaSite" id="Hba_15372"/>
    </source>
</evidence>
<sequence>MSGVYLCSPKSLGVEGAESYEEWTSARVSDTFIGAISGGTETKYEVLREMNPLEEIKEKRSEPTERRKVVTTISLWRQILK</sequence>
<accession>A0A1I7XD41</accession>
<protein>
    <submittedName>
        <fullName evidence="2">Uncharacterized protein</fullName>
    </submittedName>
</protein>
<organism evidence="1 2">
    <name type="scientific">Heterorhabditis bacteriophora</name>
    <name type="common">Entomopathogenic nematode worm</name>
    <dbReference type="NCBI Taxonomy" id="37862"/>
    <lineage>
        <taxon>Eukaryota</taxon>
        <taxon>Metazoa</taxon>
        <taxon>Ecdysozoa</taxon>
        <taxon>Nematoda</taxon>
        <taxon>Chromadorea</taxon>
        <taxon>Rhabditida</taxon>
        <taxon>Rhabditina</taxon>
        <taxon>Rhabditomorpha</taxon>
        <taxon>Strongyloidea</taxon>
        <taxon>Heterorhabditidae</taxon>
        <taxon>Heterorhabditis</taxon>
    </lineage>
</organism>
<reference evidence="2" key="1">
    <citation type="submission" date="2016-11" db="UniProtKB">
        <authorList>
            <consortium name="WormBaseParasite"/>
        </authorList>
    </citation>
    <scope>IDENTIFICATION</scope>
</reference>
<dbReference type="AlphaFoldDB" id="A0A1I7XD41"/>
<dbReference type="Proteomes" id="UP000095283">
    <property type="component" value="Unplaced"/>
</dbReference>
<keyword evidence="1" id="KW-1185">Reference proteome</keyword>
<evidence type="ECO:0000313" key="1">
    <source>
        <dbReference type="Proteomes" id="UP000095283"/>
    </source>
</evidence>
<dbReference type="WBParaSite" id="Hba_15372">
    <property type="protein sequence ID" value="Hba_15372"/>
    <property type="gene ID" value="Hba_15372"/>
</dbReference>
<proteinExistence type="predicted"/>
<name>A0A1I7XD41_HETBA</name>